<reference evidence="1" key="1">
    <citation type="journal article" date="2016" name="Sci. Rep.">
        <title>Molecular characterization of firefly nuptial gifts: a multi-omics approach sheds light on postcopulatory sexual selection.</title>
        <authorList>
            <person name="Al-Wathiqui N."/>
            <person name="Fallon T.R."/>
            <person name="South A."/>
            <person name="Weng J.K."/>
            <person name="Lewis S.M."/>
        </authorList>
    </citation>
    <scope>NUCLEOTIDE SEQUENCE</scope>
</reference>
<accession>A0A1Y1N2Q8</accession>
<dbReference type="EMBL" id="GEZM01014320">
    <property type="protein sequence ID" value="JAV92142.1"/>
    <property type="molecule type" value="Transcribed_RNA"/>
</dbReference>
<name>A0A1Y1N2Q8_PHOPY</name>
<dbReference type="AlphaFoldDB" id="A0A1Y1N2Q8"/>
<proteinExistence type="predicted"/>
<sequence length="182" mass="21550">MFMYPTIKTAPDMWHSASTKQLLAKCQLGGTCCLLFADCQFQCSPHSRGVSVFCEASKCTNIRHIRFLIRIHIFVQIVSILEPENDFIVYHSELFKEMDWSNETVLEFVVYYEKEHFIWNASLSNHKNRNDVYDVWKRLKVTILMDNKYFIRHKYESGRANYELCIAVHCHNIRCSHNDSTR</sequence>
<protein>
    <submittedName>
        <fullName evidence="1">Uncharacterized protein</fullName>
    </submittedName>
</protein>
<evidence type="ECO:0000313" key="1">
    <source>
        <dbReference type="EMBL" id="JAV92142.1"/>
    </source>
</evidence>
<organism evidence="1">
    <name type="scientific">Photinus pyralis</name>
    <name type="common">Common eastern firefly</name>
    <name type="synonym">Lampyris pyralis</name>
    <dbReference type="NCBI Taxonomy" id="7054"/>
    <lineage>
        <taxon>Eukaryota</taxon>
        <taxon>Metazoa</taxon>
        <taxon>Ecdysozoa</taxon>
        <taxon>Arthropoda</taxon>
        <taxon>Hexapoda</taxon>
        <taxon>Insecta</taxon>
        <taxon>Pterygota</taxon>
        <taxon>Neoptera</taxon>
        <taxon>Endopterygota</taxon>
        <taxon>Coleoptera</taxon>
        <taxon>Polyphaga</taxon>
        <taxon>Elateriformia</taxon>
        <taxon>Elateroidea</taxon>
        <taxon>Lampyridae</taxon>
        <taxon>Lampyrinae</taxon>
        <taxon>Photinus</taxon>
    </lineage>
</organism>